<dbReference type="GO" id="GO:0016783">
    <property type="term" value="F:sulfurtransferase activity"/>
    <property type="evidence" value="ECO:0007669"/>
    <property type="project" value="TreeGrafter"/>
</dbReference>
<dbReference type="Proteomes" id="UP000193986">
    <property type="component" value="Unassembled WGS sequence"/>
</dbReference>
<organism evidence="5 6">
    <name type="scientific">Naematelia encephala</name>
    <dbReference type="NCBI Taxonomy" id="71784"/>
    <lineage>
        <taxon>Eukaryota</taxon>
        <taxon>Fungi</taxon>
        <taxon>Dikarya</taxon>
        <taxon>Basidiomycota</taxon>
        <taxon>Agaricomycotina</taxon>
        <taxon>Tremellomycetes</taxon>
        <taxon>Tremellales</taxon>
        <taxon>Naemateliaceae</taxon>
        <taxon>Naematelia</taxon>
    </lineage>
</organism>
<dbReference type="GO" id="GO:0032447">
    <property type="term" value="P:protein urmylation"/>
    <property type="evidence" value="ECO:0007669"/>
    <property type="project" value="UniProtKB-UniRule"/>
</dbReference>
<comment type="caution">
    <text evidence="5">The sequence shown here is derived from an EMBL/GenBank/DDBJ whole genome shotgun (WGS) entry which is preliminary data.</text>
</comment>
<comment type="pathway">
    <text evidence="3">tRNA modification; 5-methoxycarbonylmethyl-2-thiouridine-tRNA biosynthesis.</text>
</comment>
<dbReference type="InterPro" id="IPR019407">
    <property type="entry name" value="CTU2"/>
</dbReference>
<evidence type="ECO:0000256" key="2">
    <source>
        <dbReference type="ARBA" id="ARBA00022694"/>
    </source>
</evidence>
<dbReference type="PANTHER" id="PTHR20882:SF14">
    <property type="entry name" value="CYTOPLASMIC TRNA 2-THIOLATION PROTEIN 2"/>
    <property type="match status" value="1"/>
</dbReference>
<keyword evidence="2 3" id="KW-0819">tRNA processing</keyword>
<dbReference type="STRING" id="71784.A0A1Y2AR35"/>
<evidence type="ECO:0000256" key="3">
    <source>
        <dbReference type="HAMAP-Rule" id="MF_03054"/>
    </source>
</evidence>
<sequence>MSCGNEPDVAPDGGQSGGEALMPRRRQVRRVDRAICQKCKTAKSKYIMHSATFCPACFESTLNVRFLRTLFPALRPPHSKVKDLSRPPLQKGNALIGLSGGAGSVAMLDLLMRFGLIGRGTGARADLTKGEKEVVWDWATVVHVRFEEDVEKETELQRVVEGWGLQWMLLKAEDVFDSGLRQRLGGTQDDGPELGVDLHYHDLPLTELSSSSSLTPREKLLSLLTALPPASRPAMLQSILDHLLTFTAATLPNISHLLLGETATRQAQRVISGTALGRGWALPLDLAAKRSTSGDVVQLKPMRDIGSKETAILCRLRELASWNERRWFLGPEGKEKGKGGSGTRSIEGLTERFIAGLSVSHPSTVSTINRTGDKLVFPGETGSIASCPLCESPLEPSALDWKSRTALTSLSASTVTVPKNRKGDGKGLGLANMLCYACLTTLSRSPIAKHSPSLLGQGSVPLPLWVSAHVGRGTIEQYLIGQDEDEE</sequence>
<dbReference type="FunCoup" id="A0A1Y2AR35">
    <property type="interactions" value="214"/>
</dbReference>
<dbReference type="GO" id="GO:0002143">
    <property type="term" value="P:tRNA wobble position uridine thiolation"/>
    <property type="evidence" value="ECO:0007669"/>
    <property type="project" value="TreeGrafter"/>
</dbReference>
<dbReference type="EMBL" id="MCFC01000065">
    <property type="protein sequence ID" value="ORY24687.1"/>
    <property type="molecule type" value="Genomic_DNA"/>
</dbReference>
<keyword evidence="1 3" id="KW-0963">Cytoplasm</keyword>
<dbReference type="GO" id="GO:0005829">
    <property type="term" value="C:cytosol"/>
    <property type="evidence" value="ECO:0007669"/>
    <property type="project" value="TreeGrafter"/>
</dbReference>
<evidence type="ECO:0000313" key="5">
    <source>
        <dbReference type="EMBL" id="ORY24687.1"/>
    </source>
</evidence>
<dbReference type="SUPFAM" id="SSF52402">
    <property type="entry name" value="Adenine nucleotide alpha hydrolases-like"/>
    <property type="match status" value="1"/>
</dbReference>
<reference evidence="5 6" key="1">
    <citation type="submission" date="2016-07" db="EMBL/GenBank/DDBJ databases">
        <title>Pervasive Adenine N6-methylation of Active Genes in Fungi.</title>
        <authorList>
            <consortium name="DOE Joint Genome Institute"/>
            <person name="Mondo S.J."/>
            <person name="Dannebaum R.O."/>
            <person name="Kuo R.C."/>
            <person name="Labutti K."/>
            <person name="Haridas S."/>
            <person name="Kuo A."/>
            <person name="Salamov A."/>
            <person name="Ahrendt S.R."/>
            <person name="Lipzen A."/>
            <person name="Sullivan W."/>
            <person name="Andreopoulos W.B."/>
            <person name="Clum A."/>
            <person name="Lindquist E."/>
            <person name="Daum C."/>
            <person name="Ramamoorthy G.K."/>
            <person name="Gryganskyi A."/>
            <person name="Culley D."/>
            <person name="Magnuson J.K."/>
            <person name="James T.Y."/>
            <person name="O'Malley M.A."/>
            <person name="Stajich J.E."/>
            <person name="Spatafora J.W."/>
            <person name="Visel A."/>
            <person name="Grigoriev I.V."/>
        </authorList>
    </citation>
    <scope>NUCLEOTIDE SEQUENCE [LARGE SCALE GENOMIC DNA]</scope>
    <source>
        <strain evidence="5 6">68-887.2</strain>
    </source>
</reference>
<dbReference type="Gene3D" id="3.40.50.620">
    <property type="entry name" value="HUPs"/>
    <property type="match status" value="1"/>
</dbReference>
<dbReference type="GO" id="GO:0000049">
    <property type="term" value="F:tRNA binding"/>
    <property type="evidence" value="ECO:0007669"/>
    <property type="project" value="InterPro"/>
</dbReference>
<protein>
    <recommendedName>
        <fullName evidence="3">Cytoplasmic tRNA 2-thiolation protein 2</fullName>
    </recommendedName>
</protein>
<name>A0A1Y2AR35_9TREE</name>
<proteinExistence type="inferred from homology"/>
<dbReference type="GO" id="GO:0016779">
    <property type="term" value="F:nucleotidyltransferase activity"/>
    <property type="evidence" value="ECO:0007669"/>
    <property type="project" value="UniProtKB-UniRule"/>
</dbReference>
<accession>A0A1Y2AR35</accession>
<dbReference type="OrthoDB" id="25129at2759"/>
<keyword evidence="6" id="KW-1185">Reference proteome</keyword>
<feature type="region of interest" description="Disordered" evidence="4">
    <location>
        <begin position="1"/>
        <end position="26"/>
    </location>
</feature>
<dbReference type="PANTHER" id="PTHR20882">
    <property type="entry name" value="CYTOPLASMIC TRNA 2-THIOLATION PROTEIN 2"/>
    <property type="match status" value="1"/>
</dbReference>
<dbReference type="UniPathway" id="UPA00988"/>
<comment type="function">
    <text evidence="3">Plays a central role in 2-thiolation of mcm(5)S(2)U at tRNA wobble positions of tRNA(Lys), tRNA(Glu) and tRNA(Gln). May act by forming a heterodimer with NCS6 that ligates sulfur from thiocarboxylated URM1 onto the uridine of tRNAs at wobble position. Prior mcm(5) tRNA modification by the elongator complex is required for 2-thiolation. May also be involved in protein urmylation.</text>
</comment>
<dbReference type="InParanoid" id="A0A1Y2AR35"/>
<dbReference type="InterPro" id="IPR014729">
    <property type="entry name" value="Rossmann-like_a/b/a_fold"/>
</dbReference>
<comment type="similarity">
    <text evidence="3">Belongs to the CTU2/NCS2 family.</text>
</comment>
<gene>
    <name evidence="3" type="primary">NCS2</name>
    <name evidence="3" type="synonym">CTU2</name>
    <name evidence="5" type="ORF">BCR39DRAFT_317561</name>
</gene>
<evidence type="ECO:0000256" key="4">
    <source>
        <dbReference type="SAM" id="MobiDB-lite"/>
    </source>
</evidence>
<dbReference type="HAMAP" id="MF_03054">
    <property type="entry name" value="CTU2"/>
    <property type="match status" value="1"/>
</dbReference>
<dbReference type="AlphaFoldDB" id="A0A1Y2AR35"/>
<comment type="subcellular location">
    <subcellularLocation>
        <location evidence="3">Cytoplasm</location>
    </subcellularLocation>
</comment>
<dbReference type="Pfam" id="PF10288">
    <property type="entry name" value="CTU2"/>
    <property type="match status" value="1"/>
</dbReference>
<evidence type="ECO:0000256" key="1">
    <source>
        <dbReference type="ARBA" id="ARBA00022490"/>
    </source>
</evidence>
<evidence type="ECO:0000313" key="6">
    <source>
        <dbReference type="Proteomes" id="UP000193986"/>
    </source>
</evidence>